<dbReference type="Proteomes" id="UP001596432">
    <property type="component" value="Unassembled WGS sequence"/>
</dbReference>
<dbReference type="AlphaFoldDB" id="A0ABD5Y9N2"/>
<feature type="binding site" evidence="3">
    <location>
        <position position="22"/>
    </location>
    <ligand>
        <name>a divalent metal cation</name>
        <dbReference type="ChEBI" id="CHEBI:60240"/>
    </ligand>
</feature>
<reference evidence="5 6" key="1">
    <citation type="journal article" date="2019" name="Int. J. Syst. Evol. Microbiol.">
        <title>The Global Catalogue of Microorganisms (GCM) 10K type strain sequencing project: providing services to taxonomists for standard genome sequencing and annotation.</title>
        <authorList>
            <consortium name="The Broad Institute Genomics Platform"/>
            <consortium name="The Broad Institute Genome Sequencing Center for Infectious Disease"/>
            <person name="Wu L."/>
            <person name="Ma J."/>
        </authorList>
    </citation>
    <scope>NUCLEOTIDE SEQUENCE [LARGE SCALE GENOMIC DNA]</scope>
    <source>
        <strain evidence="5 6">XZYJT29</strain>
    </source>
</reference>
<feature type="binding site" evidence="3">
    <location>
        <position position="210"/>
    </location>
    <ligand>
        <name>a divalent metal cation</name>
        <dbReference type="ChEBI" id="CHEBI:60240"/>
    </ligand>
</feature>
<feature type="binding site" evidence="3">
    <location>
        <position position="134"/>
    </location>
    <ligand>
        <name>substrate</name>
    </ligand>
</feature>
<evidence type="ECO:0000256" key="1">
    <source>
        <dbReference type="ARBA" id="ARBA00008853"/>
    </source>
</evidence>
<dbReference type="EMBL" id="JBHTAS010000001">
    <property type="protein sequence ID" value="MFC7142610.1"/>
    <property type="molecule type" value="Genomic_DNA"/>
</dbReference>
<feature type="binding site" evidence="3">
    <location>
        <position position="160"/>
    </location>
    <ligand>
        <name>a divalent metal cation</name>
        <dbReference type="ChEBI" id="CHEBI:60240"/>
    </ligand>
</feature>
<dbReference type="PRINTS" id="PR01790">
    <property type="entry name" value="SMP30FAMILY"/>
</dbReference>
<protein>
    <submittedName>
        <fullName evidence="5">SMP-30/gluconolactonase/LRE family protein</fullName>
    </submittedName>
</protein>
<accession>A0ABD5Y9N2</accession>
<evidence type="ECO:0000256" key="3">
    <source>
        <dbReference type="PIRSR" id="PIRSR605511-2"/>
    </source>
</evidence>
<organism evidence="5 6">
    <name type="scientific">Halosimplex aquaticum</name>
    <dbReference type="NCBI Taxonomy" id="3026162"/>
    <lineage>
        <taxon>Archaea</taxon>
        <taxon>Methanobacteriati</taxon>
        <taxon>Methanobacteriota</taxon>
        <taxon>Stenosarchaea group</taxon>
        <taxon>Halobacteria</taxon>
        <taxon>Halobacteriales</taxon>
        <taxon>Haloarculaceae</taxon>
        <taxon>Halosimplex</taxon>
    </lineage>
</organism>
<dbReference type="Gene3D" id="2.120.10.30">
    <property type="entry name" value="TolB, C-terminal domain"/>
    <property type="match status" value="1"/>
</dbReference>
<comment type="similarity">
    <text evidence="1">Belongs to the SMP-30/CGR1 family.</text>
</comment>
<dbReference type="InterPro" id="IPR011042">
    <property type="entry name" value="6-blade_b-propeller_TolB-like"/>
</dbReference>
<evidence type="ECO:0000256" key="2">
    <source>
        <dbReference type="PIRSR" id="PIRSR605511-1"/>
    </source>
</evidence>
<evidence type="ECO:0000259" key="4">
    <source>
        <dbReference type="Pfam" id="PF08450"/>
    </source>
</evidence>
<feature type="binding site" evidence="3">
    <location>
        <position position="114"/>
    </location>
    <ligand>
        <name>substrate</name>
    </ligand>
</feature>
<proteinExistence type="inferred from homology"/>
<evidence type="ECO:0000313" key="5">
    <source>
        <dbReference type="EMBL" id="MFC7142610.1"/>
    </source>
</evidence>
<dbReference type="SUPFAM" id="SSF63829">
    <property type="entry name" value="Calcium-dependent phosphotriesterase"/>
    <property type="match status" value="1"/>
</dbReference>
<feature type="binding site" evidence="3">
    <location>
        <position position="116"/>
    </location>
    <ligand>
        <name>substrate</name>
    </ligand>
</feature>
<keyword evidence="3" id="KW-0479">Metal-binding</keyword>
<dbReference type="GeneID" id="78822958"/>
<name>A0ABD5Y9N2_9EURY</name>
<sequence length="309" mass="33491">MTDENSEDEIRRIADTHCHTGEGPIYHPDEEALYWLDIPAGDLFRYEGGSAAGESGVGEYERVLDYDGKVGGYTIQESGDLLLFCDRGTIRPWSPDSGLGDPVVDEITEVRESRFNDVIADPEGRVYCGTMPTEDEGGRLYRLDTDGSLTTLETDVQIPNGMGFTPDGEGLYFTETEAEAIYRYRYDPATGDLSDRETVVDARDVEGFPDGMTVDAEGHVWSAFWDGGRIARYAPNGTEERRVEFPAKKVSAVTFGGPDCETAYVTTALGPGEGPAGTRDEEGDGAGALFEVDLGVGGVPEFRSAVDTS</sequence>
<gene>
    <name evidence="5" type="ORF">ACFQMA_22600</name>
</gene>
<dbReference type="PANTHER" id="PTHR10907">
    <property type="entry name" value="REGUCALCIN"/>
    <property type="match status" value="1"/>
</dbReference>
<keyword evidence="3" id="KW-0862">Zinc</keyword>
<comment type="cofactor">
    <cofactor evidence="3">
        <name>Zn(2+)</name>
        <dbReference type="ChEBI" id="CHEBI:29105"/>
    </cofactor>
    <text evidence="3">Binds 1 divalent metal cation per subunit.</text>
</comment>
<feature type="active site" description="Proton donor/acceptor" evidence="2">
    <location>
        <position position="210"/>
    </location>
</feature>
<comment type="caution">
    <text evidence="5">The sequence shown here is derived from an EMBL/GenBank/DDBJ whole genome shotgun (WGS) entry which is preliminary data.</text>
</comment>
<dbReference type="InterPro" id="IPR013658">
    <property type="entry name" value="SGL"/>
</dbReference>
<dbReference type="PANTHER" id="PTHR10907:SF47">
    <property type="entry name" value="REGUCALCIN"/>
    <property type="match status" value="1"/>
</dbReference>
<feature type="domain" description="SMP-30/Gluconolactonase/LRE-like region" evidence="4">
    <location>
        <begin position="21"/>
        <end position="268"/>
    </location>
</feature>
<dbReference type="RefSeq" id="WP_274323669.1">
    <property type="nucleotide sequence ID" value="NZ_CP118158.1"/>
</dbReference>
<keyword evidence="6" id="KW-1185">Reference proteome</keyword>
<dbReference type="InterPro" id="IPR005511">
    <property type="entry name" value="SMP-30"/>
</dbReference>
<dbReference type="Pfam" id="PF08450">
    <property type="entry name" value="SGL"/>
    <property type="match status" value="1"/>
</dbReference>
<evidence type="ECO:0000313" key="6">
    <source>
        <dbReference type="Proteomes" id="UP001596432"/>
    </source>
</evidence>